<evidence type="ECO:0000313" key="1">
    <source>
        <dbReference type="EMBL" id="SPF44743.1"/>
    </source>
</evidence>
<name>A0A2U3KYP9_9BACT</name>
<proteinExistence type="predicted"/>
<accession>A0A2U3KYP9</accession>
<protein>
    <submittedName>
        <fullName evidence="1">Uncharacterized protein</fullName>
    </submittedName>
</protein>
<evidence type="ECO:0000313" key="2">
    <source>
        <dbReference type="Proteomes" id="UP000238701"/>
    </source>
</evidence>
<gene>
    <name evidence="1" type="ORF">SBA1_550108</name>
</gene>
<reference evidence="2" key="1">
    <citation type="submission" date="2018-02" db="EMBL/GenBank/DDBJ databases">
        <authorList>
            <person name="Hausmann B."/>
        </authorList>
    </citation>
    <scope>NUCLEOTIDE SEQUENCE [LARGE SCALE GENOMIC DNA]</scope>
    <source>
        <strain evidence="2">Peat soil MAG SbA1</strain>
    </source>
</reference>
<dbReference type="AlphaFoldDB" id="A0A2U3KYP9"/>
<organism evidence="1 2">
    <name type="scientific">Candidatus Sulfotelmatobacter kueseliae</name>
    <dbReference type="NCBI Taxonomy" id="2042962"/>
    <lineage>
        <taxon>Bacteria</taxon>
        <taxon>Pseudomonadati</taxon>
        <taxon>Acidobacteriota</taxon>
        <taxon>Terriglobia</taxon>
        <taxon>Terriglobales</taxon>
        <taxon>Candidatus Korobacteraceae</taxon>
        <taxon>Candidatus Sulfotelmatobacter</taxon>
    </lineage>
</organism>
<dbReference type="Proteomes" id="UP000238701">
    <property type="component" value="Unassembled WGS sequence"/>
</dbReference>
<dbReference type="EMBL" id="OMOD01000150">
    <property type="protein sequence ID" value="SPF44743.1"/>
    <property type="molecule type" value="Genomic_DNA"/>
</dbReference>
<sequence>MQPEPVYDAPRYRPPTAVEKMRRHNRVIFSEGRRIIIQKAGGMIKARYEGSSNFVFGDNPMHAAKRLHFWE</sequence>